<evidence type="ECO:0000256" key="4">
    <source>
        <dbReference type="ARBA" id="ARBA00029447"/>
    </source>
</evidence>
<feature type="domain" description="HAMP" evidence="10">
    <location>
        <begin position="211"/>
        <end position="263"/>
    </location>
</feature>
<keyword evidence="2" id="KW-1003">Cell membrane</keyword>
<protein>
    <submittedName>
        <fullName evidence="11">Methyl-accepting chemotaxis protein</fullName>
    </submittedName>
</protein>
<dbReference type="GO" id="GO:0007165">
    <property type="term" value="P:signal transduction"/>
    <property type="evidence" value="ECO:0007669"/>
    <property type="project" value="UniProtKB-KW"/>
</dbReference>
<reference evidence="11 12" key="1">
    <citation type="submission" date="2018-02" db="EMBL/GenBank/DDBJ databases">
        <title>novel marine gammaproteobacteria from coastal saline agro ecosystem.</title>
        <authorList>
            <person name="Krishnan R."/>
            <person name="Ramesh Kumar N."/>
        </authorList>
    </citation>
    <scope>NUCLEOTIDE SEQUENCE [LARGE SCALE GENOMIC DNA]</scope>
    <source>
        <strain evidence="11 12">228</strain>
    </source>
</reference>
<feature type="region of interest" description="Disordered" evidence="6">
    <location>
        <begin position="307"/>
        <end position="332"/>
    </location>
</feature>
<dbReference type="Pfam" id="PF00672">
    <property type="entry name" value="HAMP"/>
    <property type="match status" value="1"/>
</dbReference>
<sequence>MFLNASLRMKTLILMAGSLLLMLLVAVATVNSLSGTIHHFRTLLASPVAAASLINQANLDFKSQVQEWKNVLLRGANPDDQRKYWGQFEKAETSVQNTLTKINTLDIPSETHNEISQLLQQHQQLALRYRSSRDAYIAAGMDATAGDRSARGIDREFSEHLQQLSDQFNQSAQSLSEQLSQHSRTTVWTGLLVLCISAIVIGLLSQWLVNRSLVNPITHLIAQIDKLSEGRLGAPITVQRQDELGTLARAANQLRSFLEETFSRLQHSTTELDRASGELNTIATRMAKGSHDQFDRTDQVATAMQEMSASSAEVAKHAGDAAHAADEAEHNAQEGGQVMQETIRAMEDMLVQINHTSEVIRRLEGESTRIGKVLDVIQGIAEQTNLLALNAAIEAARAGDTGRGFAVVADEVRTLAQRTAESTAEIQQIIHNVQHGAEEASRAIGSGQSRSELGMQHVNRAGDRLQQITLAIESIRDMNRQIATAAEQQTSVAEDISRNITQITDIASANQEEVNNTARASKNLHLLSGELHALTQRISA</sequence>
<evidence type="ECO:0000313" key="12">
    <source>
        <dbReference type="Proteomes" id="UP000238196"/>
    </source>
</evidence>
<dbReference type="InterPro" id="IPR004090">
    <property type="entry name" value="Chemotax_Me-accpt_rcpt"/>
</dbReference>
<evidence type="ECO:0000256" key="6">
    <source>
        <dbReference type="SAM" id="MobiDB-lite"/>
    </source>
</evidence>
<dbReference type="GO" id="GO:0006935">
    <property type="term" value="P:chemotaxis"/>
    <property type="evidence" value="ECO:0007669"/>
    <property type="project" value="InterPro"/>
</dbReference>
<evidence type="ECO:0000256" key="7">
    <source>
        <dbReference type="SAM" id="Phobius"/>
    </source>
</evidence>
<gene>
    <name evidence="11" type="ORF">C4K68_26495</name>
</gene>
<feature type="domain" description="Methyl-accepting transducer" evidence="8">
    <location>
        <begin position="268"/>
        <end position="504"/>
    </location>
</feature>
<keyword evidence="7" id="KW-0812">Transmembrane</keyword>
<dbReference type="InterPro" id="IPR003660">
    <property type="entry name" value="HAMP_dom"/>
</dbReference>
<dbReference type="GO" id="GO:0004888">
    <property type="term" value="F:transmembrane signaling receptor activity"/>
    <property type="evidence" value="ECO:0007669"/>
    <property type="project" value="InterPro"/>
</dbReference>
<dbReference type="InterPro" id="IPR004089">
    <property type="entry name" value="MCPsignal_dom"/>
</dbReference>
<organism evidence="11 12">
    <name type="scientific">Proteobacteria bacterium 228</name>
    <dbReference type="NCBI Taxonomy" id="2083153"/>
    <lineage>
        <taxon>Bacteria</taxon>
        <taxon>Pseudomonadati</taxon>
        <taxon>Pseudomonadota</taxon>
    </lineage>
</organism>
<dbReference type="SMART" id="SM00283">
    <property type="entry name" value="MA"/>
    <property type="match status" value="1"/>
</dbReference>
<dbReference type="PRINTS" id="PR00260">
    <property type="entry name" value="CHEMTRNSDUCR"/>
</dbReference>
<comment type="similarity">
    <text evidence="4">Belongs to the methyl-accepting chemotaxis (MCP) protein family.</text>
</comment>
<dbReference type="GO" id="GO:0005886">
    <property type="term" value="C:plasma membrane"/>
    <property type="evidence" value="ECO:0007669"/>
    <property type="project" value="UniProtKB-SubCell"/>
</dbReference>
<accession>A0A2S5KIV5</accession>
<dbReference type="EMBL" id="PRLP01000150">
    <property type="protein sequence ID" value="PPC74296.1"/>
    <property type="molecule type" value="Genomic_DNA"/>
</dbReference>
<evidence type="ECO:0000256" key="2">
    <source>
        <dbReference type="ARBA" id="ARBA00022519"/>
    </source>
</evidence>
<dbReference type="Gene3D" id="1.10.287.950">
    <property type="entry name" value="Methyl-accepting chemotaxis protein"/>
    <property type="match status" value="1"/>
</dbReference>
<dbReference type="Proteomes" id="UP000238196">
    <property type="component" value="Unassembled WGS sequence"/>
</dbReference>
<evidence type="ECO:0000313" key="11">
    <source>
        <dbReference type="EMBL" id="PPC74296.1"/>
    </source>
</evidence>
<feature type="domain" description="T-SNARE coiled-coil homology" evidence="9">
    <location>
        <begin position="455"/>
        <end position="517"/>
    </location>
</feature>
<evidence type="ECO:0000256" key="1">
    <source>
        <dbReference type="ARBA" id="ARBA00004429"/>
    </source>
</evidence>
<dbReference type="SUPFAM" id="SSF58104">
    <property type="entry name" value="Methyl-accepting chemotaxis protein (MCP) signaling domain"/>
    <property type="match status" value="1"/>
</dbReference>
<evidence type="ECO:0000256" key="5">
    <source>
        <dbReference type="PROSITE-ProRule" id="PRU00284"/>
    </source>
</evidence>
<evidence type="ECO:0000256" key="3">
    <source>
        <dbReference type="ARBA" id="ARBA00023224"/>
    </source>
</evidence>
<keyword evidence="2" id="KW-0997">Cell inner membrane</keyword>
<keyword evidence="3 5" id="KW-0807">Transducer</keyword>
<comment type="subcellular location">
    <subcellularLocation>
        <location evidence="1">Cell inner membrane</location>
        <topology evidence="1">Multi-pass membrane protein</topology>
    </subcellularLocation>
</comment>
<dbReference type="OrthoDB" id="5298073at2"/>
<name>A0A2S5KIV5_9PROT</name>
<dbReference type="InterPro" id="IPR000727">
    <property type="entry name" value="T_SNARE_dom"/>
</dbReference>
<comment type="caution">
    <text evidence="11">The sequence shown here is derived from an EMBL/GenBank/DDBJ whole genome shotgun (WGS) entry which is preliminary data.</text>
</comment>
<dbReference type="PROSITE" id="PS50111">
    <property type="entry name" value="CHEMOTAXIS_TRANSDUC_2"/>
    <property type="match status" value="1"/>
</dbReference>
<dbReference type="PROSITE" id="PS50192">
    <property type="entry name" value="T_SNARE"/>
    <property type="match status" value="1"/>
</dbReference>
<dbReference type="AlphaFoldDB" id="A0A2S5KIV5"/>
<proteinExistence type="inferred from homology"/>
<feature type="transmembrane region" description="Helical" evidence="7">
    <location>
        <begin position="187"/>
        <end position="209"/>
    </location>
</feature>
<feature type="compositionally biased region" description="Basic and acidic residues" evidence="6">
    <location>
        <begin position="314"/>
        <end position="332"/>
    </location>
</feature>
<dbReference type="SMART" id="SM00304">
    <property type="entry name" value="HAMP"/>
    <property type="match status" value="1"/>
</dbReference>
<dbReference type="Pfam" id="PF00015">
    <property type="entry name" value="MCPsignal"/>
    <property type="match status" value="1"/>
</dbReference>
<evidence type="ECO:0000259" key="9">
    <source>
        <dbReference type="PROSITE" id="PS50192"/>
    </source>
</evidence>
<dbReference type="CDD" id="cd06225">
    <property type="entry name" value="HAMP"/>
    <property type="match status" value="1"/>
</dbReference>
<dbReference type="PANTHER" id="PTHR32089">
    <property type="entry name" value="METHYL-ACCEPTING CHEMOTAXIS PROTEIN MCPB"/>
    <property type="match status" value="1"/>
</dbReference>
<keyword evidence="7" id="KW-1133">Transmembrane helix</keyword>
<keyword evidence="7" id="KW-0472">Membrane</keyword>
<dbReference type="CDD" id="cd11386">
    <property type="entry name" value="MCP_signal"/>
    <property type="match status" value="1"/>
</dbReference>
<dbReference type="FunFam" id="1.10.287.950:FF:000001">
    <property type="entry name" value="Methyl-accepting chemotaxis sensory transducer"/>
    <property type="match status" value="1"/>
</dbReference>
<dbReference type="PROSITE" id="PS50885">
    <property type="entry name" value="HAMP"/>
    <property type="match status" value="1"/>
</dbReference>
<dbReference type="PANTHER" id="PTHR32089:SF120">
    <property type="entry name" value="METHYL-ACCEPTING CHEMOTAXIS PROTEIN TLPQ"/>
    <property type="match status" value="1"/>
</dbReference>
<evidence type="ECO:0000259" key="8">
    <source>
        <dbReference type="PROSITE" id="PS50111"/>
    </source>
</evidence>
<evidence type="ECO:0000259" key="10">
    <source>
        <dbReference type="PROSITE" id="PS50885"/>
    </source>
</evidence>